<dbReference type="PANTHER" id="PTHR36932:SF1">
    <property type="entry name" value="CAPSULAR POLYSACCHARIDE BIOSYNTHESIS PROTEIN"/>
    <property type="match status" value="1"/>
</dbReference>
<name>A0A2G3PM27_WILMA</name>
<protein>
    <submittedName>
        <fullName evidence="1">CoF synthetase</fullName>
    </submittedName>
</protein>
<comment type="caution">
    <text evidence="1">The sequence shown here is derived from an EMBL/GenBank/DDBJ whole genome shotgun (WGS) entry which is preliminary data.</text>
</comment>
<dbReference type="Gene3D" id="3.40.50.12780">
    <property type="entry name" value="N-terminal domain of ligase-like"/>
    <property type="match status" value="1"/>
</dbReference>
<evidence type="ECO:0000313" key="1">
    <source>
        <dbReference type="EMBL" id="PHV66841.1"/>
    </source>
</evidence>
<reference evidence="1 2" key="1">
    <citation type="submission" date="2017-10" db="EMBL/GenBank/DDBJ databases">
        <title>The draft genome sequence of Williamsia sp. BULT 1.1 isolated from the semi-arid grassland soils from South Africa.</title>
        <authorList>
            <person name="Kabwe M.H."/>
            <person name="Govender N."/>
            <person name="Mutseka Lunga P."/>
            <person name="Vikram S."/>
            <person name="Makhalanyane T.P."/>
        </authorList>
    </citation>
    <scope>NUCLEOTIDE SEQUENCE [LARGE SCALE GENOMIC DNA]</scope>
    <source>
        <strain evidence="1 2">BULT 1.1</strain>
    </source>
</reference>
<dbReference type="Proteomes" id="UP000225108">
    <property type="component" value="Unassembled WGS sequence"/>
</dbReference>
<accession>A0A2G3PM27</accession>
<evidence type="ECO:0000313" key="2">
    <source>
        <dbReference type="Proteomes" id="UP000225108"/>
    </source>
</evidence>
<dbReference type="InterPro" id="IPR053158">
    <property type="entry name" value="CapK_Type1_Caps_Biosynth"/>
</dbReference>
<dbReference type="InterPro" id="IPR042099">
    <property type="entry name" value="ANL_N_sf"/>
</dbReference>
<organism evidence="1 2">
    <name type="scientific">Williamsia marianensis</name>
    <dbReference type="NCBI Taxonomy" id="85044"/>
    <lineage>
        <taxon>Bacteria</taxon>
        <taxon>Bacillati</taxon>
        <taxon>Actinomycetota</taxon>
        <taxon>Actinomycetes</taxon>
        <taxon>Mycobacteriales</taxon>
        <taxon>Nocardiaceae</taxon>
        <taxon>Williamsia</taxon>
    </lineage>
</organism>
<sequence>MLMTLCQAEPMHDGFAQDGVEDVDRGRQWLRRDARRASRPDADLDARVTRRLSSLVDRSRTLSPLFSELYADIDNRVTLQGLPATTKPMLLDRFDEWCTDRAVTRAAIDEFIADTGNVGQRFLGEYLCSESSGTSGVTGLFVTEESAVTVAAALGVRNRRPPPTAMVRLLAKRMRTALIINLKGHHMGAAFYSSRTVAGADSRVRFMSVFDPIDTLAEQLTRFDPACISSYASVVVLLAREQLAGRLSINPAVVLPFSETITAEALQLMQRAWPHAQIIDRYVSNECMFISARCSQRWHHLNADWVILEPVDAEYNPVPPGTQSHTVLLTNLFRRVQPIIRYDLGDSIVMRPDPCPCGNPLPAFDVVGRSGELLNFTAAGRLRGISPTVISVTFDETPGVALWQVVRDSPMHLTARISVEADHDAEVVAQDTRRRLTEILVKSGLSTVSVDVIREPPVRNSGGKLVRIVDAHR</sequence>
<dbReference type="PANTHER" id="PTHR36932">
    <property type="entry name" value="CAPSULAR POLYSACCHARIDE BIOSYNTHESIS PROTEIN"/>
    <property type="match status" value="1"/>
</dbReference>
<dbReference type="EMBL" id="PEBD01000008">
    <property type="protein sequence ID" value="PHV66841.1"/>
    <property type="molecule type" value="Genomic_DNA"/>
</dbReference>
<gene>
    <name evidence="1" type="ORF">CSW57_11335</name>
</gene>
<dbReference type="AlphaFoldDB" id="A0A2G3PM27"/>
<proteinExistence type="predicted"/>